<name>A0ABD3F562_9STRA</name>
<keyword evidence="2" id="KW-1185">Reference proteome</keyword>
<evidence type="ECO:0000313" key="2">
    <source>
        <dbReference type="Proteomes" id="UP001632037"/>
    </source>
</evidence>
<proteinExistence type="predicted"/>
<comment type="caution">
    <text evidence="1">The sequence shown here is derived from an EMBL/GenBank/DDBJ whole genome shotgun (WGS) entry which is preliminary data.</text>
</comment>
<organism evidence="1 2">
    <name type="scientific">Phytophthora oleae</name>
    <dbReference type="NCBI Taxonomy" id="2107226"/>
    <lineage>
        <taxon>Eukaryota</taxon>
        <taxon>Sar</taxon>
        <taxon>Stramenopiles</taxon>
        <taxon>Oomycota</taxon>
        <taxon>Peronosporomycetes</taxon>
        <taxon>Peronosporales</taxon>
        <taxon>Peronosporaceae</taxon>
        <taxon>Phytophthora</taxon>
    </lineage>
</organism>
<dbReference type="EMBL" id="JBIMZQ010000040">
    <property type="protein sequence ID" value="KAL3660624.1"/>
    <property type="molecule type" value="Genomic_DNA"/>
</dbReference>
<evidence type="ECO:0000313" key="1">
    <source>
        <dbReference type="EMBL" id="KAL3660624.1"/>
    </source>
</evidence>
<gene>
    <name evidence="1" type="ORF">V7S43_014379</name>
</gene>
<reference evidence="1 2" key="1">
    <citation type="submission" date="2024-09" db="EMBL/GenBank/DDBJ databases">
        <title>Genome sequencing and assembly of Phytophthora oleae, isolate VK10A, causative agent of rot of olive drupes.</title>
        <authorList>
            <person name="Conti Taguali S."/>
            <person name="Riolo M."/>
            <person name="La Spada F."/>
            <person name="Cacciola S.O."/>
            <person name="Dionisio G."/>
        </authorList>
    </citation>
    <scope>NUCLEOTIDE SEQUENCE [LARGE SCALE GENOMIC DNA]</scope>
    <source>
        <strain evidence="1 2">VK10A</strain>
    </source>
</reference>
<sequence length="110" mass="12507">MLFDFLEKERNLQISALFADAIHIESYDEELQQLLVQVEDEELLRQRVDGTWDFLAATSINQDIINVCIATYQHNASVNTYARQPKLSEIRCVQSSSPMAVSELTAVQTS</sequence>
<evidence type="ECO:0008006" key="3">
    <source>
        <dbReference type="Google" id="ProtNLM"/>
    </source>
</evidence>
<dbReference type="AlphaFoldDB" id="A0ABD3F562"/>
<accession>A0ABD3F562</accession>
<dbReference type="Proteomes" id="UP001632037">
    <property type="component" value="Unassembled WGS sequence"/>
</dbReference>
<protein>
    <recommendedName>
        <fullName evidence="3">Kinesin motor domain-containing protein</fullName>
    </recommendedName>
</protein>